<protein>
    <recommendedName>
        <fullName evidence="4">YcxB-like protein domain-containing protein</fullName>
    </recommendedName>
</protein>
<accession>D7CY36</accession>
<keyword evidence="1" id="KW-0472">Membrane</keyword>
<dbReference type="HOGENOM" id="CLU_1593839_0_0_0"/>
<organism evidence="2 3">
    <name type="scientific">Truepera radiovictrix (strain DSM 17093 / CIP 108686 / LMG 22925 / RQ-24)</name>
    <dbReference type="NCBI Taxonomy" id="649638"/>
    <lineage>
        <taxon>Bacteria</taxon>
        <taxon>Thermotogati</taxon>
        <taxon>Deinococcota</taxon>
        <taxon>Deinococci</taxon>
        <taxon>Trueperales</taxon>
        <taxon>Trueperaceae</taxon>
        <taxon>Truepera</taxon>
    </lineage>
</organism>
<name>D7CY36_TRURR</name>
<reference evidence="2 3" key="2">
    <citation type="journal article" date="2011" name="Stand. Genomic Sci.">
        <title>Complete genome sequence of Truepera radiovictrix type strain (RQ-24).</title>
        <authorList>
            <person name="Ivanova N."/>
            <person name="Rohde C."/>
            <person name="Munk C."/>
            <person name="Nolan M."/>
            <person name="Lucas S."/>
            <person name="Del Rio T.G."/>
            <person name="Tice H."/>
            <person name="Deshpande S."/>
            <person name="Cheng J.F."/>
            <person name="Tapia R."/>
            <person name="Han C."/>
            <person name="Goodwin L."/>
            <person name="Pitluck S."/>
            <person name="Liolios K."/>
            <person name="Mavromatis K."/>
            <person name="Mikhailova N."/>
            <person name="Pati A."/>
            <person name="Chen A."/>
            <person name="Palaniappan K."/>
            <person name="Land M."/>
            <person name="Hauser L."/>
            <person name="Chang Y.J."/>
            <person name="Jeffries C.D."/>
            <person name="Brambilla E."/>
            <person name="Rohde M."/>
            <person name="Goker M."/>
            <person name="Tindall B.J."/>
            <person name="Woyke T."/>
            <person name="Bristow J."/>
            <person name="Eisen J.A."/>
            <person name="Markowitz V."/>
            <person name="Hugenholtz P."/>
            <person name="Kyrpides N.C."/>
            <person name="Klenk H.P."/>
            <person name="Lapidus A."/>
        </authorList>
    </citation>
    <scope>NUCLEOTIDE SEQUENCE [LARGE SCALE GENOMIC DNA]</scope>
    <source>
        <strain evidence="3">DSM 17093 / CIP 108686 / LMG 22925 / RQ-24</strain>
    </source>
</reference>
<dbReference type="RefSeq" id="WP_013176776.1">
    <property type="nucleotide sequence ID" value="NC_014221.1"/>
</dbReference>
<feature type="transmembrane region" description="Helical" evidence="1">
    <location>
        <begin position="61"/>
        <end position="84"/>
    </location>
</feature>
<dbReference type="AlphaFoldDB" id="D7CY36"/>
<keyword evidence="1" id="KW-0812">Transmembrane</keyword>
<reference evidence="3" key="1">
    <citation type="submission" date="2010-05" db="EMBL/GenBank/DDBJ databases">
        <title>The complete genome of Truepera radiovictris DSM 17093.</title>
        <authorList>
            <consortium name="US DOE Joint Genome Institute (JGI-PGF)"/>
            <person name="Lucas S."/>
            <person name="Copeland A."/>
            <person name="Lapidus A."/>
            <person name="Glavina del Rio T."/>
            <person name="Dalin E."/>
            <person name="Tice H."/>
            <person name="Bruce D."/>
            <person name="Goodwin L."/>
            <person name="Pitluck S."/>
            <person name="Kyrpides N."/>
            <person name="Mavromatis K."/>
            <person name="Ovchinnikova G."/>
            <person name="Munk A.C."/>
            <person name="Detter J.C."/>
            <person name="Han C."/>
            <person name="Tapia R."/>
            <person name="Land M."/>
            <person name="Hauser L."/>
            <person name="Markowitz V."/>
            <person name="Cheng J.-F."/>
            <person name="Hugenholtz P."/>
            <person name="Woyke T."/>
            <person name="Wu D."/>
            <person name="Tindall B."/>
            <person name="Pomrenke H.G."/>
            <person name="Brambilla E."/>
            <person name="Klenk H.-P."/>
            <person name="Eisen J.A."/>
        </authorList>
    </citation>
    <scope>NUCLEOTIDE SEQUENCE [LARGE SCALE GENOMIC DNA]</scope>
    <source>
        <strain evidence="3">DSM 17093 / CIP 108686 / LMG 22925 / RQ-24</strain>
    </source>
</reference>
<evidence type="ECO:0008006" key="4">
    <source>
        <dbReference type="Google" id="ProtNLM"/>
    </source>
</evidence>
<evidence type="ECO:0000313" key="2">
    <source>
        <dbReference type="EMBL" id="ADI13396.1"/>
    </source>
</evidence>
<keyword evidence="1" id="KW-1133">Transmembrane helix</keyword>
<gene>
    <name evidence="2" type="ordered locus">Trad_0256</name>
</gene>
<dbReference type="EMBL" id="CP002049">
    <property type="protein sequence ID" value="ADI13396.1"/>
    <property type="molecule type" value="Genomic_DNA"/>
</dbReference>
<sequence length="167" mass="19017">MPAAHPHAVGRAVRVRLTRDDVMYYTWVQALARPVLPFLLYSFVLLTFASILGLWPAGRAFALAALVPLLGYLLWVWLVGRGLWSKYPQLRAPRTYRFDEAGYTIQTPENTVKVRYDELSRLVSSRRALYLVRRDGSADILPRSALPEGLEGWLQAKVPETERSSFL</sequence>
<proteinExistence type="predicted"/>
<evidence type="ECO:0000256" key="1">
    <source>
        <dbReference type="SAM" id="Phobius"/>
    </source>
</evidence>
<evidence type="ECO:0000313" key="3">
    <source>
        <dbReference type="Proteomes" id="UP000000379"/>
    </source>
</evidence>
<dbReference type="Proteomes" id="UP000000379">
    <property type="component" value="Chromosome"/>
</dbReference>
<keyword evidence="3" id="KW-1185">Reference proteome</keyword>
<feature type="transmembrane region" description="Helical" evidence="1">
    <location>
        <begin position="35"/>
        <end position="55"/>
    </location>
</feature>
<dbReference type="KEGG" id="tra:Trad_0256"/>